<dbReference type="AlphaFoldDB" id="A0A7X0JDG0"/>
<sequence>MRTVFVVGAGASVEFRGSGSMPIGSELAIQIESLIDEDFHGQRSGGSGPVSRSLMQHSGMGPEHISAMMRIRQSIQSKNSVDDFINEWSDIPELPRIAKLCIAECILRAESSSLLSNLTGEGLGDAAVLRGLRDTWLGQLVRSINPAVPRRNVRDSFKDVAFITFNYDRCIEHFLYHHFTSTLGLPQADAVNELRNIPIHHVYGSLGDIEPLSRNGAGFGAQRYAGYASQGIRTYCEKIGSDEQQAIYNEILKADRIIILGCAYHAQNLDLLFGRPPRLGASIWGTAFNLPSRRVRFLEEYFGQAGASLQLSSSGCAAMLSQWDEQIFEYDPI</sequence>
<name>A0A7X0JDG0_9SPHN</name>
<dbReference type="RefSeq" id="WP_184506472.1">
    <property type="nucleotide sequence ID" value="NZ_JACHBT010000013.1"/>
</dbReference>
<reference evidence="1 2" key="2">
    <citation type="submission" date="2020-08" db="EMBL/GenBank/DDBJ databases">
        <authorList>
            <person name="Partida-Martinez L."/>
            <person name="Huntemann M."/>
            <person name="Clum A."/>
            <person name="Wang J."/>
            <person name="Palaniappan K."/>
            <person name="Ritter S."/>
            <person name="Chen I.-M."/>
            <person name="Stamatis D."/>
            <person name="Reddy T."/>
            <person name="O'Malley R."/>
            <person name="Daum C."/>
            <person name="Shapiro N."/>
            <person name="Ivanova N."/>
            <person name="Kyrpides N."/>
            <person name="Woyke T."/>
        </authorList>
    </citation>
    <scope>NUCLEOTIDE SEQUENCE [LARGE SCALE GENOMIC DNA]</scope>
    <source>
        <strain evidence="1 2">AS3.13</strain>
    </source>
</reference>
<evidence type="ECO:0000313" key="2">
    <source>
        <dbReference type="Proteomes" id="UP000522313"/>
    </source>
</evidence>
<reference evidence="1 2" key="1">
    <citation type="submission" date="2020-08" db="EMBL/GenBank/DDBJ databases">
        <title>The Agave Microbiome: Exploring the role of microbial communities in plant adaptations to desert environments.</title>
        <authorList>
            <person name="Partida-Martinez L.P."/>
        </authorList>
    </citation>
    <scope>NUCLEOTIDE SEQUENCE [LARGE SCALE GENOMIC DNA]</scope>
    <source>
        <strain evidence="1 2">AS3.13</strain>
    </source>
</reference>
<gene>
    <name evidence="1" type="ORF">F4693_002610</name>
</gene>
<dbReference type="EMBL" id="JACHBT010000013">
    <property type="protein sequence ID" value="MBB6505618.1"/>
    <property type="molecule type" value="Genomic_DNA"/>
</dbReference>
<organism evidence="1 2">
    <name type="scientific">Sphingomonas endophytica</name>
    <dbReference type="NCBI Taxonomy" id="869719"/>
    <lineage>
        <taxon>Bacteria</taxon>
        <taxon>Pseudomonadati</taxon>
        <taxon>Pseudomonadota</taxon>
        <taxon>Alphaproteobacteria</taxon>
        <taxon>Sphingomonadales</taxon>
        <taxon>Sphingomonadaceae</taxon>
        <taxon>Sphingomonas</taxon>
    </lineage>
</organism>
<dbReference type="Proteomes" id="UP000522313">
    <property type="component" value="Unassembled WGS sequence"/>
</dbReference>
<comment type="caution">
    <text evidence="1">The sequence shown here is derived from an EMBL/GenBank/DDBJ whole genome shotgun (WGS) entry which is preliminary data.</text>
</comment>
<evidence type="ECO:0000313" key="1">
    <source>
        <dbReference type="EMBL" id="MBB6505618.1"/>
    </source>
</evidence>
<proteinExistence type="predicted"/>
<evidence type="ECO:0008006" key="3">
    <source>
        <dbReference type="Google" id="ProtNLM"/>
    </source>
</evidence>
<protein>
    <recommendedName>
        <fullName evidence="3">SIR2-like domain-containing protein</fullName>
    </recommendedName>
</protein>
<accession>A0A7X0JDG0</accession>